<protein>
    <submittedName>
        <fullName evidence="2">Uncharacterized protein</fullName>
    </submittedName>
</protein>
<evidence type="ECO:0000313" key="3">
    <source>
        <dbReference type="Proteomes" id="UP000613743"/>
    </source>
</evidence>
<dbReference type="EMBL" id="BMPZ01000003">
    <property type="protein sequence ID" value="GGI79760.1"/>
    <property type="molecule type" value="Genomic_DNA"/>
</dbReference>
<comment type="caution">
    <text evidence="2">The sequence shown here is derived from an EMBL/GenBank/DDBJ whole genome shotgun (WGS) entry which is preliminary data.</text>
</comment>
<feature type="region of interest" description="Disordered" evidence="1">
    <location>
        <begin position="1"/>
        <end position="54"/>
    </location>
</feature>
<reference evidence="2" key="2">
    <citation type="submission" date="2020-09" db="EMBL/GenBank/DDBJ databases">
        <authorList>
            <person name="Sun Q."/>
            <person name="Ohkuma M."/>
        </authorList>
    </citation>
    <scope>NUCLEOTIDE SEQUENCE</scope>
    <source>
        <strain evidence="2">JCM 30804</strain>
    </source>
</reference>
<evidence type="ECO:0000256" key="1">
    <source>
        <dbReference type="SAM" id="MobiDB-lite"/>
    </source>
</evidence>
<keyword evidence="3" id="KW-1185">Reference proteome</keyword>
<feature type="compositionally biased region" description="Basic and acidic residues" evidence="1">
    <location>
        <begin position="1"/>
        <end position="11"/>
    </location>
</feature>
<gene>
    <name evidence="2" type="ORF">GCM10009332_16440</name>
</gene>
<reference evidence="2" key="1">
    <citation type="journal article" date="2014" name="Int. J. Syst. Evol. Microbiol.">
        <title>Complete genome sequence of Corynebacterium casei LMG S-19264T (=DSM 44701T), isolated from a smear-ripened cheese.</title>
        <authorList>
            <consortium name="US DOE Joint Genome Institute (JGI-PGF)"/>
            <person name="Walter F."/>
            <person name="Albersmeier A."/>
            <person name="Kalinowski J."/>
            <person name="Ruckert C."/>
        </authorList>
    </citation>
    <scope>NUCLEOTIDE SEQUENCE</scope>
    <source>
        <strain evidence="2">JCM 30804</strain>
    </source>
</reference>
<accession>A0A917JP36</accession>
<sequence length="116" mass="13120">MSYQEKMRALERMTGQSQQEIEASIASGERKKKLQRQQRQERQLAQQQAQEAERKRMQAEVEYRVLQAREATIVLPDASVQKPIDKDQSKGGCTNQAALDEAIKNGTLSKQAVCGE</sequence>
<dbReference type="AlphaFoldDB" id="A0A917JP36"/>
<evidence type="ECO:0000313" key="2">
    <source>
        <dbReference type="EMBL" id="GGI79760.1"/>
    </source>
</evidence>
<name>A0A917JP36_9GAMM</name>
<proteinExistence type="predicted"/>
<organism evidence="2 3">
    <name type="scientific">Shewanella gelidii</name>
    <dbReference type="NCBI Taxonomy" id="1642821"/>
    <lineage>
        <taxon>Bacteria</taxon>
        <taxon>Pseudomonadati</taxon>
        <taxon>Pseudomonadota</taxon>
        <taxon>Gammaproteobacteria</taxon>
        <taxon>Alteromonadales</taxon>
        <taxon>Shewanellaceae</taxon>
        <taxon>Shewanella</taxon>
    </lineage>
</organism>
<dbReference type="Proteomes" id="UP000613743">
    <property type="component" value="Unassembled WGS sequence"/>
</dbReference>